<dbReference type="Gene3D" id="2.60.40.1120">
    <property type="entry name" value="Carboxypeptidase-like, regulatory domain"/>
    <property type="match status" value="1"/>
</dbReference>
<sequence>MMNKKNSKPLIAILLLLQAFSALKAQQTILGNVVDKDTGAPIAGATVSIGLAGNKSISDESGDFSIETAGQADTLYISNLGYVTYRLALTPRYSAQLLRVALTPVERVLEEVNVNTGYQVLTKERATGSFEIIDNKLFNRQISTDVISRLDGVVNSVHFDKRLGSGTDFSIRGLSTLTTAIRQPLIVLDNFPFEGDINSLNPNDIENVTFLKDAAASSIWGVRAGNGVVVITTKKGRRNQPLTIGFNANVNVIGKPDLYYQPAISSADFIDVEWFLFDQGFYNTALQNTTNRPVISPVVELLTSRQGADAGTVQAIDRAIGQYRKWDVRDDFLKHVYRSAINRQYALNFSGGTEKLNYIASVGYDDNLSNLIGDGYRRMTIRTDQAYRPVKDLEFAFGFQYAAGARDNNSQGGYGELATGGGKNFLYPYARLADDQGNPLALERGHRKLFLDTLGQGRLLNWESKPLGERDFANNSSTSRDILIRAGGKYRLMEGLDVSAQYQYQQGSRSALNIYGLETYFARDLINRYSTLTESGLIYNLPYGAIRDETGATTRAYGIRTQINLAKAWNLHRVDAIAGAEARESTAELSSTRSYGFDEQNYTVAPVDYLTRYPIIGNLSGNNVIPFADRFTGTISRNVSMYANASYNYKNRYTISASARRDASNVFGVATNSKWVPLWSVGTAWLISEETFYRAGWLPYLKLRATYGYSGNVNNSIPAVTTISYRSPTLSNSINGLPYAVISNFPNPNLRWEKVGMTNVGLDFSTKGARLSGSVEYYFKKSIDLISPVPLDRTAGAGATISANSAILNNHGVDITLNTLNLNGTLKWSSALLFSYNRNEVAKYLFDPGQLTTYVGADAIIFPKEGMPAYNLVSYRWNGLDPQTGDPIGSLDAKPSKDYNAIVYNATENDLVFHGSALPQYFGSFRNDLSFRKFSLSVNVVYRFDYYFRRSSINYSGLFNDWLGHADFSHRWQAPGHERHTNVPSMVYPANPQRDEVYVNSSALVARGDHIRLKDIRVSYEISLAELKKLNMKNVNVFFYANDIGIMWRANKHKLDPDYGYGMPAARSIAFGISTTF</sequence>
<evidence type="ECO:0000256" key="6">
    <source>
        <dbReference type="ARBA" id="ARBA00023237"/>
    </source>
</evidence>
<evidence type="ECO:0000256" key="8">
    <source>
        <dbReference type="SAM" id="SignalP"/>
    </source>
</evidence>
<dbReference type="Proteomes" id="UP000660862">
    <property type="component" value="Unassembled WGS sequence"/>
</dbReference>
<evidence type="ECO:0000256" key="7">
    <source>
        <dbReference type="PROSITE-ProRule" id="PRU01360"/>
    </source>
</evidence>
<keyword evidence="8" id="KW-0732">Signal</keyword>
<comment type="caution">
    <text evidence="10">The sequence shown here is derived from an EMBL/GenBank/DDBJ whole genome shotgun (WGS) entry which is preliminary data.</text>
</comment>
<dbReference type="NCBIfam" id="TIGR04056">
    <property type="entry name" value="OMP_RagA_SusC"/>
    <property type="match status" value="1"/>
</dbReference>
<dbReference type="InterPro" id="IPR012910">
    <property type="entry name" value="Plug_dom"/>
</dbReference>
<dbReference type="AlphaFoldDB" id="A0A917HYX6"/>
<proteinExistence type="inferred from homology"/>
<evidence type="ECO:0000259" key="9">
    <source>
        <dbReference type="Pfam" id="PF07715"/>
    </source>
</evidence>
<dbReference type="InterPro" id="IPR008969">
    <property type="entry name" value="CarboxyPept-like_regulatory"/>
</dbReference>
<reference evidence="10" key="2">
    <citation type="submission" date="2020-09" db="EMBL/GenBank/DDBJ databases">
        <authorList>
            <person name="Sun Q."/>
            <person name="Zhou Y."/>
        </authorList>
    </citation>
    <scope>NUCLEOTIDE SEQUENCE</scope>
    <source>
        <strain evidence="10">CGMCC 1.12195</strain>
    </source>
</reference>
<dbReference type="Pfam" id="PF13715">
    <property type="entry name" value="CarbopepD_reg_2"/>
    <property type="match status" value="1"/>
</dbReference>
<feature type="chain" id="PRO_5036744753" evidence="8">
    <location>
        <begin position="25"/>
        <end position="1077"/>
    </location>
</feature>
<evidence type="ECO:0000313" key="11">
    <source>
        <dbReference type="Proteomes" id="UP000660862"/>
    </source>
</evidence>
<evidence type="ECO:0000256" key="3">
    <source>
        <dbReference type="ARBA" id="ARBA00022452"/>
    </source>
</evidence>
<dbReference type="SUPFAM" id="SSF49464">
    <property type="entry name" value="Carboxypeptidase regulatory domain-like"/>
    <property type="match status" value="1"/>
</dbReference>
<evidence type="ECO:0000256" key="4">
    <source>
        <dbReference type="ARBA" id="ARBA00022692"/>
    </source>
</evidence>
<dbReference type="InterPro" id="IPR037066">
    <property type="entry name" value="Plug_dom_sf"/>
</dbReference>
<keyword evidence="4 7" id="KW-0812">Transmembrane</keyword>
<dbReference type="PROSITE" id="PS52016">
    <property type="entry name" value="TONB_DEPENDENT_REC_3"/>
    <property type="match status" value="1"/>
</dbReference>
<dbReference type="NCBIfam" id="TIGR04057">
    <property type="entry name" value="SusC_RagA_signa"/>
    <property type="match status" value="1"/>
</dbReference>
<feature type="domain" description="TonB-dependent receptor plug" evidence="9">
    <location>
        <begin position="123"/>
        <end position="228"/>
    </location>
</feature>
<dbReference type="SUPFAM" id="SSF56935">
    <property type="entry name" value="Porins"/>
    <property type="match status" value="1"/>
</dbReference>
<protein>
    <submittedName>
        <fullName evidence="10">SusC/RagA family TonB-linked outer membrane protein</fullName>
    </submittedName>
</protein>
<dbReference type="InterPro" id="IPR039426">
    <property type="entry name" value="TonB-dep_rcpt-like"/>
</dbReference>
<evidence type="ECO:0000256" key="1">
    <source>
        <dbReference type="ARBA" id="ARBA00004571"/>
    </source>
</evidence>
<name>A0A917HYX6_9SPHI</name>
<feature type="signal peptide" evidence="8">
    <location>
        <begin position="1"/>
        <end position="24"/>
    </location>
</feature>
<organism evidence="10 11">
    <name type="scientific">Parapedobacter pyrenivorans</name>
    <dbReference type="NCBI Taxonomy" id="1305674"/>
    <lineage>
        <taxon>Bacteria</taxon>
        <taxon>Pseudomonadati</taxon>
        <taxon>Bacteroidota</taxon>
        <taxon>Sphingobacteriia</taxon>
        <taxon>Sphingobacteriales</taxon>
        <taxon>Sphingobacteriaceae</taxon>
        <taxon>Parapedobacter</taxon>
    </lineage>
</organism>
<keyword evidence="5 7" id="KW-0472">Membrane</keyword>
<dbReference type="InterPro" id="IPR023997">
    <property type="entry name" value="TonB-dep_OMP_SusC/RagA_CS"/>
</dbReference>
<dbReference type="Gene3D" id="2.170.130.10">
    <property type="entry name" value="TonB-dependent receptor, plug domain"/>
    <property type="match status" value="1"/>
</dbReference>
<dbReference type="Gene3D" id="2.40.170.20">
    <property type="entry name" value="TonB-dependent receptor, beta-barrel domain"/>
    <property type="match status" value="1"/>
</dbReference>
<dbReference type="RefSeq" id="WP_188507349.1">
    <property type="nucleotide sequence ID" value="NZ_BMER01000004.1"/>
</dbReference>
<reference evidence="10" key="1">
    <citation type="journal article" date="2014" name="Int. J. Syst. Evol. Microbiol.">
        <title>Complete genome sequence of Corynebacterium casei LMG S-19264T (=DSM 44701T), isolated from a smear-ripened cheese.</title>
        <authorList>
            <consortium name="US DOE Joint Genome Institute (JGI-PGF)"/>
            <person name="Walter F."/>
            <person name="Albersmeier A."/>
            <person name="Kalinowski J."/>
            <person name="Ruckert C."/>
        </authorList>
    </citation>
    <scope>NUCLEOTIDE SEQUENCE</scope>
    <source>
        <strain evidence="10">CGMCC 1.12195</strain>
    </source>
</reference>
<gene>
    <name evidence="10" type="ORF">GCM10007415_34650</name>
</gene>
<keyword evidence="3 7" id="KW-1134">Transmembrane beta strand</keyword>
<comment type="similarity">
    <text evidence="7">Belongs to the TonB-dependent receptor family.</text>
</comment>
<dbReference type="InterPro" id="IPR036942">
    <property type="entry name" value="Beta-barrel_TonB_sf"/>
</dbReference>
<keyword evidence="11" id="KW-1185">Reference proteome</keyword>
<dbReference type="EMBL" id="BMER01000004">
    <property type="protein sequence ID" value="GGG96519.1"/>
    <property type="molecule type" value="Genomic_DNA"/>
</dbReference>
<dbReference type="InterPro" id="IPR023996">
    <property type="entry name" value="TonB-dep_OMP_SusC/RagA"/>
</dbReference>
<dbReference type="GO" id="GO:0009279">
    <property type="term" value="C:cell outer membrane"/>
    <property type="evidence" value="ECO:0007669"/>
    <property type="project" value="UniProtKB-SubCell"/>
</dbReference>
<comment type="subcellular location">
    <subcellularLocation>
        <location evidence="1 7">Cell outer membrane</location>
        <topology evidence="1 7">Multi-pass membrane protein</topology>
    </subcellularLocation>
</comment>
<dbReference type="Pfam" id="PF07715">
    <property type="entry name" value="Plug"/>
    <property type="match status" value="1"/>
</dbReference>
<accession>A0A917HYX6</accession>
<keyword evidence="6 7" id="KW-0998">Cell outer membrane</keyword>
<evidence type="ECO:0000313" key="10">
    <source>
        <dbReference type="EMBL" id="GGG96519.1"/>
    </source>
</evidence>
<evidence type="ECO:0000256" key="5">
    <source>
        <dbReference type="ARBA" id="ARBA00023136"/>
    </source>
</evidence>
<evidence type="ECO:0000256" key="2">
    <source>
        <dbReference type="ARBA" id="ARBA00022448"/>
    </source>
</evidence>
<keyword evidence="2 7" id="KW-0813">Transport</keyword>